<protein>
    <submittedName>
        <fullName evidence="2">Uncharacterized protein</fullName>
    </submittedName>
</protein>
<dbReference type="Proteomes" id="UP000000305">
    <property type="component" value="Unassembled WGS sequence"/>
</dbReference>
<dbReference type="InParanoid" id="E9HZF6"/>
<accession>E9HZF6</accession>
<evidence type="ECO:0000313" key="3">
    <source>
        <dbReference type="Proteomes" id="UP000000305"/>
    </source>
</evidence>
<dbReference type="KEGG" id="dpx:DAPPUDRAFT_269521"/>
<proteinExistence type="predicted"/>
<evidence type="ECO:0000256" key="1">
    <source>
        <dbReference type="SAM" id="MobiDB-lite"/>
    </source>
</evidence>
<organism evidence="2 3">
    <name type="scientific">Daphnia pulex</name>
    <name type="common">Water flea</name>
    <dbReference type="NCBI Taxonomy" id="6669"/>
    <lineage>
        <taxon>Eukaryota</taxon>
        <taxon>Metazoa</taxon>
        <taxon>Ecdysozoa</taxon>
        <taxon>Arthropoda</taxon>
        <taxon>Crustacea</taxon>
        <taxon>Branchiopoda</taxon>
        <taxon>Diplostraca</taxon>
        <taxon>Cladocera</taxon>
        <taxon>Anomopoda</taxon>
        <taxon>Daphniidae</taxon>
        <taxon>Daphnia</taxon>
    </lineage>
</organism>
<name>E9HZF6_DAPPU</name>
<evidence type="ECO:0000313" key="2">
    <source>
        <dbReference type="EMBL" id="EFX62874.1"/>
    </source>
</evidence>
<sequence>MGGSEGDDDGAQDQACDNGDDGRDGAFHTTEESGDDETAAHVENRSAAPRMWCVAQALKLGSSEQEEGQSGFG</sequence>
<dbReference type="EMBL" id="GL733327">
    <property type="protein sequence ID" value="EFX62874.1"/>
    <property type="molecule type" value="Genomic_DNA"/>
</dbReference>
<dbReference type="HOGENOM" id="CLU_2707332_0_0_1"/>
<dbReference type="AlphaFoldDB" id="E9HZF6"/>
<feature type="region of interest" description="Disordered" evidence="1">
    <location>
        <begin position="1"/>
        <end position="47"/>
    </location>
</feature>
<reference evidence="2 3" key="1">
    <citation type="journal article" date="2011" name="Science">
        <title>The ecoresponsive genome of Daphnia pulex.</title>
        <authorList>
            <person name="Colbourne J.K."/>
            <person name="Pfrender M.E."/>
            <person name="Gilbert D."/>
            <person name="Thomas W.K."/>
            <person name="Tucker A."/>
            <person name="Oakley T.H."/>
            <person name="Tokishita S."/>
            <person name="Aerts A."/>
            <person name="Arnold G.J."/>
            <person name="Basu M.K."/>
            <person name="Bauer D.J."/>
            <person name="Caceres C.E."/>
            <person name="Carmel L."/>
            <person name="Casola C."/>
            <person name="Choi J.H."/>
            <person name="Detter J.C."/>
            <person name="Dong Q."/>
            <person name="Dusheyko S."/>
            <person name="Eads B.D."/>
            <person name="Frohlich T."/>
            <person name="Geiler-Samerotte K.A."/>
            <person name="Gerlach D."/>
            <person name="Hatcher P."/>
            <person name="Jogdeo S."/>
            <person name="Krijgsveld J."/>
            <person name="Kriventseva E.V."/>
            <person name="Kultz D."/>
            <person name="Laforsch C."/>
            <person name="Lindquist E."/>
            <person name="Lopez J."/>
            <person name="Manak J.R."/>
            <person name="Muller J."/>
            <person name="Pangilinan J."/>
            <person name="Patwardhan R.P."/>
            <person name="Pitluck S."/>
            <person name="Pritham E.J."/>
            <person name="Rechtsteiner A."/>
            <person name="Rho M."/>
            <person name="Rogozin I.B."/>
            <person name="Sakarya O."/>
            <person name="Salamov A."/>
            <person name="Schaack S."/>
            <person name="Shapiro H."/>
            <person name="Shiga Y."/>
            <person name="Skalitzky C."/>
            <person name="Smith Z."/>
            <person name="Souvorov A."/>
            <person name="Sung W."/>
            <person name="Tang Z."/>
            <person name="Tsuchiya D."/>
            <person name="Tu H."/>
            <person name="Vos H."/>
            <person name="Wang M."/>
            <person name="Wolf Y.I."/>
            <person name="Yamagata H."/>
            <person name="Yamada T."/>
            <person name="Ye Y."/>
            <person name="Shaw J.R."/>
            <person name="Andrews J."/>
            <person name="Crease T.J."/>
            <person name="Tang H."/>
            <person name="Lucas S.M."/>
            <person name="Robertson H.M."/>
            <person name="Bork P."/>
            <person name="Koonin E.V."/>
            <person name="Zdobnov E.M."/>
            <person name="Grigoriev I.V."/>
            <person name="Lynch M."/>
            <person name="Boore J.L."/>
        </authorList>
    </citation>
    <scope>NUCLEOTIDE SEQUENCE [LARGE SCALE GENOMIC DNA]</scope>
</reference>
<feature type="compositionally biased region" description="Basic and acidic residues" evidence="1">
    <location>
        <begin position="20"/>
        <end position="31"/>
    </location>
</feature>
<keyword evidence="3" id="KW-1185">Reference proteome</keyword>
<gene>
    <name evidence="2" type="ORF">DAPPUDRAFT_269521</name>
</gene>
<feature type="compositionally biased region" description="Acidic residues" evidence="1">
    <location>
        <begin position="1"/>
        <end position="11"/>
    </location>
</feature>